<dbReference type="InterPro" id="IPR017907">
    <property type="entry name" value="Znf_RING_CS"/>
</dbReference>
<evidence type="ECO:0000256" key="10">
    <source>
        <dbReference type="ARBA" id="ARBA00022723"/>
    </source>
</evidence>
<feature type="chain" id="PRO_5035477191" description="Cap-specific mRNA (nucleoside-2'-O-)-methyltransferase 1" evidence="24">
    <location>
        <begin position="19"/>
        <end position="1373"/>
    </location>
</feature>
<keyword evidence="30" id="KW-1185">Reference proteome</keyword>
<dbReference type="SUPFAM" id="SSF53335">
    <property type="entry name" value="S-adenosyl-L-methionine-dependent methyltransferases"/>
    <property type="match status" value="1"/>
</dbReference>
<keyword evidence="14 20" id="KW-0862">Zinc</keyword>
<dbReference type="Gene3D" id="1.20.5.170">
    <property type="match status" value="1"/>
</dbReference>
<dbReference type="HAMAP" id="MF_03067">
    <property type="entry name" value="RNF8"/>
    <property type="match status" value="1"/>
</dbReference>
<feature type="domain" description="RING-type" evidence="26">
    <location>
        <begin position="398"/>
        <end position="436"/>
    </location>
</feature>
<dbReference type="PROSITE" id="PS51613">
    <property type="entry name" value="SAM_MT_RRMJ"/>
    <property type="match status" value="1"/>
</dbReference>
<evidence type="ECO:0000256" key="1">
    <source>
        <dbReference type="ARBA" id="ARBA00002664"/>
    </source>
</evidence>
<feature type="domain" description="FHA" evidence="25">
    <location>
        <begin position="31"/>
        <end position="85"/>
    </location>
</feature>
<dbReference type="PANTHER" id="PTHR16121:SF0">
    <property type="entry name" value="CAP-SPECIFIC MRNA (NUCLEOSIDE-2'-O-)-METHYLTRANSFERASE 1"/>
    <property type="match status" value="1"/>
</dbReference>
<dbReference type="CDD" id="cd16535">
    <property type="entry name" value="RING-HC_RNF8"/>
    <property type="match status" value="1"/>
</dbReference>
<dbReference type="FunFam" id="2.60.200.20:FF:000015">
    <property type="entry name" value="E3 ubiquitin-protein ligase RNF8"/>
    <property type="match status" value="1"/>
</dbReference>
<dbReference type="EMBL" id="SWJQ01000254">
    <property type="protein sequence ID" value="TRZ17690.1"/>
    <property type="molecule type" value="Genomic_DNA"/>
</dbReference>
<keyword evidence="11 20" id="KW-0227">DNA damage</keyword>
<comment type="similarity">
    <text evidence="20">Belongs to the RNF8 family.</text>
</comment>
<dbReference type="Gene3D" id="3.40.50.12760">
    <property type="match status" value="1"/>
</dbReference>
<dbReference type="InterPro" id="IPR050851">
    <property type="entry name" value="mRNA_Cap_2O-Ribose_MeTrfase"/>
</dbReference>
<evidence type="ECO:0000259" key="27">
    <source>
        <dbReference type="PROSITE" id="PS50174"/>
    </source>
</evidence>
<evidence type="ECO:0000259" key="25">
    <source>
        <dbReference type="PROSITE" id="PS50006"/>
    </source>
</evidence>
<evidence type="ECO:0000256" key="5">
    <source>
        <dbReference type="ARBA" id="ARBA00021136"/>
    </source>
</evidence>
<dbReference type="GO" id="GO:0005694">
    <property type="term" value="C:chromosome"/>
    <property type="evidence" value="ECO:0007669"/>
    <property type="project" value="UniProtKB-ARBA"/>
</dbReference>
<gene>
    <name evidence="20" type="primary">RNF8</name>
    <name evidence="29" type="ORF">HGM15179_009408</name>
</gene>
<evidence type="ECO:0000256" key="7">
    <source>
        <dbReference type="ARBA" id="ARBA00022664"/>
    </source>
</evidence>
<dbReference type="PROSITE" id="PS00518">
    <property type="entry name" value="ZF_RING_1"/>
    <property type="match status" value="1"/>
</dbReference>
<comment type="similarity">
    <text evidence="3">Belongs to the CHFR family.</text>
</comment>
<dbReference type="GO" id="GO:0005737">
    <property type="term" value="C:cytoplasm"/>
    <property type="evidence" value="ECO:0007669"/>
    <property type="project" value="UniProtKB-ARBA"/>
</dbReference>
<evidence type="ECO:0000256" key="9">
    <source>
        <dbReference type="ARBA" id="ARBA00022691"/>
    </source>
</evidence>
<evidence type="ECO:0000256" key="18">
    <source>
        <dbReference type="ARBA" id="ARBA00023242"/>
    </source>
</evidence>
<comment type="pathway">
    <text evidence="20">Protein modification; protein ubiquitination.</text>
</comment>
<evidence type="ECO:0000256" key="20">
    <source>
        <dbReference type="HAMAP-Rule" id="MF_03067"/>
    </source>
</evidence>
<feature type="signal peptide" evidence="24">
    <location>
        <begin position="1"/>
        <end position="18"/>
    </location>
</feature>
<evidence type="ECO:0000256" key="22">
    <source>
        <dbReference type="SAM" id="Coils"/>
    </source>
</evidence>
<dbReference type="GO" id="GO:0045739">
    <property type="term" value="P:positive regulation of DNA repair"/>
    <property type="evidence" value="ECO:0007669"/>
    <property type="project" value="UniProtKB-UniRule"/>
</dbReference>
<keyword evidence="12 20" id="KW-0863">Zinc-finger</keyword>
<dbReference type="Pfam" id="PF13920">
    <property type="entry name" value="zf-C3HC4_3"/>
    <property type="match status" value="1"/>
</dbReference>
<evidence type="ECO:0000256" key="15">
    <source>
        <dbReference type="ARBA" id="ARBA00022853"/>
    </source>
</evidence>
<dbReference type="GO" id="GO:0016556">
    <property type="term" value="P:mRNA modification"/>
    <property type="evidence" value="ECO:0007669"/>
    <property type="project" value="UniProtKB-UniRule"/>
</dbReference>
<comment type="function">
    <text evidence="21">S-adenosyl-L-methionine-dependent methyltransferase that mediates RNA cap1 2'-O-ribose methylation to the 5'-cap structure of RNAs. Methylates the ribose of the first nucleotide of a m(7)GpppG-capped mRNA to produce m(7)GpppNmp (cap1).</text>
</comment>
<dbReference type="SUPFAM" id="SSF49879">
    <property type="entry name" value="SMAD/FHA domain"/>
    <property type="match status" value="1"/>
</dbReference>
<dbReference type="InterPro" id="IPR000467">
    <property type="entry name" value="G_patch_dom"/>
</dbReference>
<evidence type="ECO:0000259" key="28">
    <source>
        <dbReference type="PROSITE" id="PS51613"/>
    </source>
</evidence>
<dbReference type="PROSITE" id="PS50089">
    <property type="entry name" value="ZF_RING_2"/>
    <property type="match status" value="1"/>
</dbReference>
<dbReference type="InterPro" id="IPR029063">
    <property type="entry name" value="SAM-dependent_MTases_sf"/>
</dbReference>
<dbReference type="GO" id="GO:0043130">
    <property type="term" value="F:ubiquitin binding"/>
    <property type="evidence" value="ECO:0007669"/>
    <property type="project" value="UniProtKB-UniRule"/>
</dbReference>
<keyword evidence="18 20" id="KW-0539">Nucleus</keyword>
<evidence type="ECO:0000313" key="29">
    <source>
        <dbReference type="EMBL" id="TRZ17690.1"/>
    </source>
</evidence>
<comment type="catalytic activity">
    <reaction evidence="19 21">
        <text>a 5'-end (N(7)-methyl 5'-triphosphoguanosine)-ribonucleoside in mRNA + S-adenosyl-L-methionine = a 5'-end (N(7)-methyl 5'-triphosphoguanosine)-(2'-O-methyl-ribonucleoside) in mRNA + S-adenosyl-L-homocysteine + H(+)</text>
        <dbReference type="Rhea" id="RHEA:67020"/>
        <dbReference type="Rhea" id="RHEA-COMP:17167"/>
        <dbReference type="Rhea" id="RHEA-COMP:17168"/>
        <dbReference type="ChEBI" id="CHEBI:15378"/>
        <dbReference type="ChEBI" id="CHEBI:57856"/>
        <dbReference type="ChEBI" id="CHEBI:59789"/>
        <dbReference type="ChEBI" id="CHEBI:156461"/>
        <dbReference type="ChEBI" id="CHEBI:167609"/>
        <dbReference type="EC" id="2.1.1.57"/>
    </reaction>
</comment>
<keyword evidence="8 20" id="KW-0808">Transferase</keyword>
<keyword evidence="22" id="KW-0175">Coiled coil</keyword>
<dbReference type="OrthoDB" id="10251234at2759"/>
<dbReference type="Gene3D" id="3.30.40.10">
    <property type="entry name" value="Zinc/RING finger domain, C3HC4 (zinc finger)"/>
    <property type="match status" value="1"/>
</dbReference>
<sequence length="1373" mass="157766">MAVRGAPCLAWCLRRVGASCDWLLLEAGTQVTIGRGLDITYQLVSKTCPLMISRKHCVFQQNAEGQWTVKDNKSLNGVWLNKQRLDPSKVYPIAEGDRIQLGVPLENRETAEYEYEVIKDEWEKIRPFLAQRSDLGKAKSSRNKRKFSSEELETSGSEGPSNSRCKRDRMSCDNEPLDKSWGQAEEAKRLTEKWDVKLPSPGPSEGDSGPVHGGPVHSKKAVTFPQQDQKGSGLAESWTGLKMLRKSLVDTMKLKVKVQEKQTAVLNVKQKRRKCDQKEILVMEQELQELQNQLCMEQEHQQQQVEELERTFCKEQQRLEGEKCQQGEENLKEQLAQVLQEHRALMEELNRNKKDFEEIIRAKNKELEETKEEKEKVRAQKEEVLNQMNDVLENELQCTICSEHFIEAVTLNCAHSFCSYCINEWMKRKVECPICRQEIKSKTRSLVLDNCINRMVEKLDVEMKQHRLNLIRERKEKQNVMVKPATDNDNCVPSSTYSILSMSSCDSEDSEEDSSYSETYHNTKNVSGVFQIIFTLIAFQENMKRRAEPEFSSPQNKQKKRIEDLGLTLSSTSDDENQFSNHATQESSSSTSGSDSESDEKRPVFSNEFKQDSLVEGTSSRYSMYNSVSQKLMAKMGFREGEGLGKYGQGRKDIVEASNQKGRRGFGLTLKGFDGELNIDWQDEPEPSAYEKVDWCPECTTEIPDAQELKEWMTVGKRKLIIEDETEFCNEELLRNVLQCKSVFDELDGEEMRRARTRSNPYEMIRGAFFLNRAAMKMANMDHVFDYMFTNPKDCQGVPLIKECDKELLYFADVCAGPGGFSEYVLWRRKWHAKGFGMTLKGPNDFKLEDFYSASSELFEPYYGEGGIDGDGDITRSENITAFQNFVLDNTDRKGVHFLMADGGFSVEGQENLQEILSKQLMLCQFLTALSIVRTGGHFVCKTFDLFTPFSVGLVYLLYCCFERICIFKPVTSRPANSERYVVCKGLKSGIEDVRAYLFTVNIRLNQLRNSDVDVNLIVPLNVLKDNQDFYNYIVQSNENHCKVQIKALAKIRAFVQDTTLVEPRQAEIRKECLQLWGIPDQARVAPSSSDPKSKFFELIQGTDIDTFSYKPTPLNSSTLEKIRQVLDYRCMVSGSEQKFLLGLGKSQIYTWGGRQSDRWTKLDLKTELPRDTLLSVEIVHELKGEGKAQRKISAIHILDVLVLNGNDVQTQHFNQRIRLAEKFVKAVSKPSRPDMNPIRVKEVYRLEEMDKIFVRLEMKVIKSSGGMPRLSYTGRDDRHFVPTGLYIVRTMSDPWTMAYSKNFNKKFFFNKMTNVATYNLPLEAIAPFHVCHYSRLFWEWGEGVKVHDSQKRQDPEKLSKETVLSFIQAHYP</sequence>
<evidence type="ECO:0000256" key="21">
    <source>
        <dbReference type="RuleBase" id="RU368012"/>
    </source>
</evidence>
<dbReference type="Gene3D" id="2.60.200.20">
    <property type="match status" value="1"/>
</dbReference>
<keyword evidence="6 21" id="KW-0489">Methyltransferase</keyword>
<dbReference type="GO" id="GO:0006370">
    <property type="term" value="P:7-methylguanosine mRNA capping"/>
    <property type="evidence" value="ECO:0007669"/>
    <property type="project" value="UniProtKB-UniRule"/>
</dbReference>
<dbReference type="GO" id="GO:0003676">
    <property type="term" value="F:nucleic acid binding"/>
    <property type="evidence" value="ECO:0007669"/>
    <property type="project" value="UniProtKB-UniRule"/>
</dbReference>
<dbReference type="InterPro" id="IPR025816">
    <property type="entry name" value="RrmJ-type_MeTrfase"/>
</dbReference>
<dbReference type="GO" id="GO:0006302">
    <property type="term" value="P:double-strand break repair"/>
    <property type="evidence" value="ECO:0007669"/>
    <property type="project" value="UniProtKB-UniRule"/>
</dbReference>
<comment type="catalytic activity">
    <reaction evidence="20">
        <text>S-ubiquitinyl-[E2 ubiquitin-conjugating enzyme]-L-cysteine + [acceptor protein]-L-lysine = [E2 ubiquitin-conjugating enzyme]-L-cysteine + N(6)-ubiquitinyl-[acceptor protein]-L-lysine.</text>
        <dbReference type="EC" id="2.3.2.27"/>
    </reaction>
</comment>
<dbReference type="SMART" id="SM00184">
    <property type="entry name" value="RING"/>
    <property type="match status" value="1"/>
</dbReference>
<evidence type="ECO:0000256" key="13">
    <source>
        <dbReference type="ARBA" id="ARBA00022786"/>
    </source>
</evidence>
<evidence type="ECO:0000256" key="19">
    <source>
        <dbReference type="ARBA" id="ARBA00049042"/>
    </source>
</evidence>
<organism evidence="29 30">
    <name type="scientific">Zosterops borbonicus</name>
    <dbReference type="NCBI Taxonomy" id="364589"/>
    <lineage>
        <taxon>Eukaryota</taxon>
        <taxon>Metazoa</taxon>
        <taxon>Chordata</taxon>
        <taxon>Craniata</taxon>
        <taxon>Vertebrata</taxon>
        <taxon>Euteleostomi</taxon>
        <taxon>Archelosauria</taxon>
        <taxon>Archosauria</taxon>
        <taxon>Dinosauria</taxon>
        <taxon>Saurischia</taxon>
        <taxon>Theropoda</taxon>
        <taxon>Coelurosauria</taxon>
        <taxon>Aves</taxon>
        <taxon>Neognathae</taxon>
        <taxon>Neoaves</taxon>
        <taxon>Telluraves</taxon>
        <taxon>Australaves</taxon>
        <taxon>Passeriformes</taxon>
        <taxon>Sylvioidea</taxon>
        <taxon>Zosteropidae</taxon>
        <taxon>Zosterops</taxon>
    </lineage>
</organism>
<dbReference type="GO" id="GO:0010212">
    <property type="term" value="P:response to ionizing radiation"/>
    <property type="evidence" value="ECO:0007669"/>
    <property type="project" value="UniProtKB-UniRule"/>
</dbReference>
<evidence type="ECO:0000256" key="14">
    <source>
        <dbReference type="ARBA" id="ARBA00022833"/>
    </source>
</evidence>
<dbReference type="InterPro" id="IPR001841">
    <property type="entry name" value="Znf_RING"/>
</dbReference>
<dbReference type="PANTHER" id="PTHR16121">
    <property type="entry name" value="CAP-SPECIFIC MRNA (NUCLEOSIDE-2'-O-)-METHYLTRANSFERASE 1-RELATED"/>
    <property type="match status" value="1"/>
</dbReference>
<dbReference type="FunFam" id="1.20.5.170:FF:000050">
    <property type="entry name" value="E3 ubiquitin-protein ligase RNF8"/>
    <property type="match status" value="1"/>
</dbReference>
<evidence type="ECO:0000256" key="16">
    <source>
        <dbReference type="ARBA" id="ARBA00023042"/>
    </source>
</evidence>
<dbReference type="EC" id="2.1.1.57" evidence="4 21"/>
<dbReference type="GO" id="GO:0000151">
    <property type="term" value="C:ubiquitin ligase complex"/>
    <property type="evidence" value="ECO:0007669"/>
    <property type="project" value="UniProtKB-UniRule"/>
</dbReference>
<dbReference type="GO" id="GO:0006325">
    <property type="term" value="P:chromatin organization"/>
    <property type="evidence" value="ECO:0007669"/>
    <property type="project" value="UniProtKB-KW"/>
</dbReference>
<dbReference type="FunFam" id="3.30.40.10:FF:000242">
    <property type="entry name" value="E3 ubiquitin-protein ligase RNF8"/>
    <property type="match status" value="1"/>
</dbReference>
<keyword evidence="9 21" id="KW-0949">S-adenosyl-L-methionine</keyword>
<evidence type="ECO:0000259" key="26">
    <source>
        <dbReference type="PROSITE" id="PS50089"/>
    </source>
</evidence>
<dbReference type="GO" id="GO:0004483">
    <property type="term" value="F:methyltransferase cap1 activity"/>
    <property type="evidence" value="ECO:0007669"/>
    <property type="project" value="UniProtKB-UniRule"/>
</dbReference>
<dbReference type="Gene3D" id="3.30.470.30">
    <property type="entry name" value="DNA ligase/mRNA capping enzyme"/>
    <property type="match status" value="1"/>
</dbReference>
<reference evidence="29" key="1">
    <citation type="submission" date="2019-04" db="EMBL/GenBank/DDBJ databases">
        <title>Genome assembly of Zosterops borbonicus 15179.</title>
        <authorList>
            <person name="Leroy T."/>
            <person name="Anselmetti Y."/>
            <person name="Tilak M.-K."/>
            <person name="Nabholz B."/>
        </authorList>
    </citation>
    <scope>NUCLEOTIDE SEQUENCE</scope>
    <source>
        <strain evidence="29">HGM_15179</strain>
        <tissue evidence="29">Muscle</tissue>
    </source>
</reference>
<dbReference type="SMART" id="SM00240">
    <property type="entry name" value="FHA"/>
    <property type="match status" value="1"/>
</dbReference>
<evidence type="ECO:0000256" key="4">
    <source>
        <dbReference type="ARBA" id="ARBA00011923"/>
    </source>
</evidence>
<keyword evidence="24" id="KW-0732">Signal</keyword>
<comment type="caution">
    <text evidence="29">The sequence shown here is derived from an EMBL/GenBank/DDBJ whole genome shotgun (WGS) entry which is preliminary data.</text>
</comment>
<feature type="compositionally biased region" description="Basic and acidic residues" evidence="23">
    <location>
        <begin position="185"/>
        <end position="196"/>
    </location>
</feature>
<comment type="subcellular location">
    <subcellularLocation>
        <location evidence="2 21">Nucleus</location>
    </subcellularLocation>
</comment>
<dbReference type="InterPro" id="IPR017335">
    <property type="entry name" value="RNF8"/>
</dbReference>
<feature type="domain" description="RrmJ-type SAM-dependent 2'-O-MTase" evidence="28">
    <location>
        <begin position="769"/>
        <end position="988"/>
    </location>
</feature>
<accession>A0A8K1LKN3</accession>
<keyword evidence="17 20" id="KW-0234">DNA repair</keyword>
<dbReference type="InterPro" id="IPR002877">
    <property type="entry name" value="RNA_MeTrfase_FtsJ_dom"/>
</dbReference>
<comment type="function">
    <text evidence="1">S-adenosyl-L-methionine-dependent methyltransferase that mediates mRNA cap1 2'-O-ribose methylation to the 5'-cap structure of mRNAs. Methylates the ribose of the first nucleotide of a m(7)GpppG-capped mRNA and small nuclear RNA (snRNA) to produce m(7)GpppRm (cap1). Displays a preference for cap0 transcripts. Cap1 modification is linked to higher levels of translation. May be involved in the interferon response pathway.</text>
</comment>
<feature type="region of interest" description="Disordered" evidence="23">
    <location>
        <begin position="570"/>
        <end position="610"/>
    </location>
</feature>
<keyword evidence="13 20" id="KW-0833">Ubl conjugation pathway</keyword>
<evidence type="ECO:0000256" key="8">
    <source>
        <dbReference type="ARBA" id="ARBA00022679"/>
    </source>
</evidence>
<dbReference type="PROSITE" id="PS50174">
    <property type="entry name" value="G_PATCH"/>
    <property type="match status" value="1"/>
</dbReference>
<feature type="compositionally biased region" description="Basic and acidic residues" evidence="23">
    <location>
        <begin position="168"/>
        <end position="178"/>
    </location>
</feature>
<dbReference type="Pfam" id="PF01585">
    <property type="entry name" value="G-patch"/>
    <property type="match status" value="1"/>
</dbReference>
<dbReference type="Proteomes" id="UP000796761">
    <property type="component" value="Unassembled WGS sequence"/>
</dbReference>
<feature type="compositionally biased region" description="Basic and acidic residues" evidence="23">
    <location>
        <begin position="599"/>
        <end position="610"/>
    </location>
</feature>
<dbReference type="SUPFAM" id="SSF57850">
    <property type="entry name" value="RING/U-box"/>
    <property type="match status" value="1"/>
</dbReference>
<dbReference type="InterPro" id="IPR013083">
    <property type="entry name" value="Znf_RING/FYVE/PHD"/>
</dbReference>
<feature type="compositionally biased region" description="Low complexity" evidence="23">
    <location>
        <begin position="586"/>
        <end position="595"/>
    </location>
</feature>
<evidence type="ECO:0000256" key="11">
    <source>
        <dbReference type="ARBA" id="ARBA00022763"/>
    </source>
</evidence>
<dbReference type="UniPathway" id="UPA00143"/>
<evidence type="ECO:0000256" key="12">
    <source>
        <dbReference type="ARBA" id="ARBA00022771"/>
    </source>
</evidence>
<dbReference type="PROSITE" id="PS50006">
    <property type="entry name" value="FHA_DOMAIN"/>
    <property type="match status" value="1"/>
</dbReference>
<evidence type="ECO:0000256" key="3">
    <source>
        <dbReference type="ARBA" id="ARBA00005797"/>
    </source>
</evidence>
<protein>
    <recommendedName>
        <fullName evidence="5 21">Cap-specific mRNA (nucleoside-2'-O-)-methyltransferase 1</fullName>
        <ecNumber evidence="4 21">2.1.1.57</ecNumber>
    </recommendedName>
    <alternativeName>
        <fullName evidence="21">Cap1 2'O-ribose methyltransferase 1</fullName>
    </alternativeName>
</protein>
<proteinExistence type="inferred from homology"/>
<evidence type="ECO:0000256" key="2">
    <source>
        <dbReference type="ARBA" id="ARBA00004123"/>
    </source>
</evidence>
<feature type="domain" description="G-patch" evidence="27">
    <location>
        <begin position="625"/>
        <end position="671"/>
    </location>
</feature>
<dbReference type="FunFam" id="3.40.50.12760:FF:000001">
    <property type="entry name" value="Cap methyltransferase 1"/>
    <property type="match status" value="1"/>
</dbReference>
<dbReference type="GO" id="GO:0008270">
    <property type="term" value="F:zinc ion binding"/>
    <property type="evidence" value="ECO:0007669"/>
    <property type="project" value="UniProtKB-KW"/>
</dbReference>
<dbReference type="InterPro" id="IPR008984">
    <property type="entry name" value="SMAD_FHA_dom_sf"/>
</dbReference>
<evidence type="ECO:0000256" key="23">
    <source>
        <dbReference type="SAM" id="MobiDB-lite"/>
    </source>
</evidence>
<dbReference type="Pfam" id="PF00498">
    <property type="entry name" value="FHA"/>
    <property type="match status" value="1"/>
</dbReference>
<dbReference type="GO" id="GO:0061630">
    <property type="term" value="F:ubiquitin protein ligase activity"/>
    <property type="evidence" value="ECO:0007669"/>
    <property type="project" value="UniProtKB-EC"/>
</dbReference>
<dbReference type="CDD" id="cd22663">
    <property type="entry name" value="FHA_RNF8"/>
    <property type="match status" value="1"/>
</dbReference>
<dbReference type="GO" id="GO:0016567">
    <property type="term" value="P:protein ubiquitination"/>
    <property type="evidence" value="ECO:0007669"/>
    <property type="project" value="UniProtKB-UniRule"/>
</dbReference>
<keyword evidence="16 21" id="KW-0506">mRNA capping</keyword>
<keyword evidence="7 21" id="KW-0507">mRNA processing</keyword>
<dbReference type="SMART" id="SM00443">
    <property type="entry name" value="G_patch"/>
    <property type="match status" value="1"/>
</dbReference>
<dbReference type="GO" id="GO:0042393">
    <property type="term" value="F:histone binding"/>
    <property type="evidence" value="ECO:0007669"/>
    <property type="project" value="UniProtKB-UniRule"/>
</dbReference>
<feature type="compositionally biased region" description="Polar residues" evidence="23">
    <location>
        <begin position="570"/>
        <end position="585"/>
    </location>
</feature>
<dbReference type="InterPro" id="IPR000253">
    <property type="entry name" value="FHA_dom"/>
</dbReference>
<dbReference type="Pfam" id="PF01728">
    <property type="entry name" value="FtsJ"/>
    <property type="match status" value="1"/>
</dbReference>
<evidence type="ECO:0000313" key="30">
    <source>
        <dbReference type="Proteomes" id="UP000796761"/>
    </source>
</evidence>
<dbReference type="GO" id="GO:0003682">
    <property type="term" value="F:chromatin binding"/>
    <property type="evidence" value="ECO:0007669"/>
    <property type="project" value="UniProtKB-UniRule"/>
</dbReference>
<keyword evidence="15 20" id="KW-0156">Chromatin regulator</keyword>
<dbReference type="FunFam" id="3.30.470.30:FF:000006">
    <property type="entry name" value="Cap methyltransferase 1"/>
    <property type="match status" value="1"/>
</dbReference>
<evidence type="ECO:0000256" key="24">
    <source>
        <dbReference type="SAM" id="SignalP"/>
    </source>
</evidence>
<evidence type="ECO:0000256" key="6">
    <source>
        <dbReference type="ARBA" id="ARBA00022603"/>
    </source>
</evidence>
<keyword evidence="10 20" id="KW-0479">Metal-binding</keyword>
<feature type="coiled-coil region" evidence="22">
    <location>
        <begin position="273"/>
        <end position="394"/>
    </location>
</feature>
<evidence type="ECO:0000256" key="17">
    <source>
        <dbReference type="ARBA" id="ARBA00023204"/>
    </source>
</evidence>
<feature type="region of interest" description="Disordered" evidence="23">
    <location>
        <begin position="135"/>
        <end position="233"/>
    </location>
</feature>
<dbReference type="GO" id="GO:0032259">
    <property type="term" value="P:methylation"/>
    <property type="evidence" value="ECO:0007669"/>
    <property type="project" value="UniProtKB-KW"/>
</dbReference>
<name>A0A8K1LKN3_9PASS</name>
<dbReference type="GO" id="GO:0005634">
    <property type="term" value="C:nucleus"/>
    <property type="evidence" value="ECO:0007669"/>
    <property type="project" value="UniProtKB-SubCell"/>
</dbReference>